<gene>
    <name evidence="6" type="ORF">AFA91_19855</name>
</gene>
<evidence type="ECO:0000256" key="3">
    <source>
        <dbReference type="ARBA" id="ARBA00023163"/>
    </source>
</evidence>
<organism evidence="6 7">
    <name type="scientific">Mycolicibacterium goodii</name>
    <name type="common">Mycobacterium goodii</name>
    <dbReference type="NCBI Taxonomy" id="134601"/>
    <lineage>
        <taxon>Bacteria</taxon>
        <taxon>Bacillati</taxon>
        <taxon>Actinomycetota</taxon>
        <taxon>Actinomycetes</taxon>
        <taxon>Mycobacteriales</taxon>
        <taxon>Mycobacteriaceae</taxon>
        <taxon>Mycolicibacterium</taxon>
    </lineage>
</organism>
<dbReference type="PATRIC" id="fig|134601.6.peg.4111"/>
<protein>
    <submittedName>
        <fullName evidence="6">IclR family transcriptional regulator</fullName>
    </submittedName>
</protein>
<dbReference type="Gene3D" id="3.30.450.40">
    <property type="match status" value="1"/>
</dbReference>
<dbReference type="InterPro" id="IPR005471">
    <property type="entry name" value="Tscrpt_reg_IclR_N"/>
</dbReference>
<accession>A0A0K0X8L4</accession>
<dbReference type="SMART" id="SM00346">
    <property type="entry name" value="HTH_ICLR"/>
    <property type="match status" value="1"/>
</dbReference>
<reference evidence="6 7" key="1">
    <citation type="submission" date="2015-07" db="EMBL/GenBank/DDBJ databases">
        <title>Complete genome sequence of Mycobacterium goodii X7B, a facultative thermophilic biodesulfurizing bacterium.</title>
        <authorList>
            <person name="Yu B."/>
            <person name="Li F."/>
            <person name="Xu P."/>
        </authorList>
    </citation>
    <scope>NUCLEOTIDE SEQUENCE [LARGE SCALE GENOMIC DNA]</scope>
    <source>
        <strain evidence="6 7">X7B</strain>
    </source>
</reference>
<dbReference type="PROSITE" id="PS51078">
    <property type="entry name" value="ICLR_ED"/>
    <property type="match status" value="1"/>
</dbReference>
<keyword evidence="2" id="KW-0238">DNA-binding</keyword>
<dbReference type="Pfam" id="PF09339">
    <property type="entry name" value="HTH_IclR"/>
    <property type="match status" value="1"/>
</dbReference>
<dbReference type="SUPFAM" id="SSF55781">
    <property type="entry name" value="GAF domain-like"/>
    <property type="match status" value="1"/>
</dbReference>
<dbReference type="PANTHER" id="PTHR30136:SF24">
    <property type="entry name" value="HTH-TYPE TRANSCRIPTIONAL REPRESSOR ALLR"/>
    <property type="match status" value="1"/>
</dbReference>
<dbReference type="GO" id="GO:0003700">
    <property type="term" value="F:DNA-binding transcription factor activity"/>
    <property type="evidence" value="ECO:0007669"/>
    <property type="project" value="TreeGrafter"/>
</dbReference>
<evidence type="ECO:0000259" key="5">
    <source>
        <dbReference type="PROSITE" id="PS51078"/>
    </source>
</evidence>
<dbReference type="AlphaFoldDB" id="A0A0K0X8L4"/>
<dbReference type="STRING" id="134601.AFA91_19855"/>
<dbReference type="PANTHER" id="PTHR30136">
    <property type="entry name" value="HELIX-TURN-HELIX TRANSCRIPTIONAL REGULATOR, ICLR FAMILY"/>
    <property type="match status" value="1"/>
</dbReference>
<dbReference type="InterPro" id="IPR029016">
    <property type="entry name" value="GAF-like_dom_sf"/>
</dbReference>
<dbReference type="EMBL" id="CP012150">
    <property type="protein sequence ID" value="AKS33769.1"/>
    <property type="molecule type" value="Genomic_DNA"/>
</dbReference>
<evidence type="ECO:0000256" key="2">
    <source>
        <dbReference type="ARBA" id="ARBA00023125"/>
    </source>
</evidence>
<feature type="domain" description="HTH iclR-type" evidence="4">
    <location>
        <begin position="21"/>
        <end position="82"/>
    </location>
</feature>
<evidence type="ECO:0000259" key="4">
    <source>
        <dbReference type="PROSITE" id="PS51077"/>
    </source>
</evidence>
<sequence length="266" mass="29322">MTKLALERFAVPHTARPQYPIESVDNALKILLLLGEHPQLRMSEVSEFLGVASSTAHRLLAMLQYRGFVTQDNDTRMYRPGTALTGVADLIVQRFDFRRALRPHLERLNRELQETVHLAMLDGATVRFIEAIESPRPVKVGSRLGRSVPASSSSSGRAMLAQLSEKEFEALYPNQELPMLTARSPRTKDDLVRILKRVRKKGYSVSVQESQLEVTAISAAFPPSTAHPPLVFNAAVPSSRVSASAKHAIGLKLCAAVDLAAQELYG</sequence>
<proteinExistence type="predicted"/>
<feature type="domain" description="IclR-ED" evidence="5">
    <location>
        <begin position="83"/>
        <end position="266"/>
    </location>
</feature>
<dbReference type="GO" id="GO:0045892">
    <property type="term" value="P:negative regulation of DNA-templated transcription"/>
    <property type="evidence" value="ECO:0007669"/>
    <property type="project" value="TreeGrafter"/>
</dbReference>
<dbReference type="Pfam" id="PF01614">
    <property type="entry name" value="IclR_C"/>
    <property type="match status" value="1"/>
</dbReference>
<evidence type="ECO:0000313" key="6">
    <source>
        <dbReference type="EMBL" id="AKS33769.1"/>
    </source>
</evidence>
<keyword evidence="1" id="KW-0805">Transcription regulation</keyword>
<evidence type="ECO:0000313" key="7">
    <source>
        <dbReference type="Proteomes" id="UP000062255"/>
    </source>
</evidence>
<dbReference type="InterPro" id="IPR050707">
    <property type="entry name" value="HTH_MetabolicPath_Reg"/>
</dbReference>
<keyword evidence="3" id="KW-0804">Transcription</keyword>
<dbReference type="KEGG" id="mgo:AFA91_19855"/>
<dbReference type="SUPFAM" id="SSF46785">
    <property type="entry name" value="Winged helix' DNA-binding domain"/>
    <property type="match status" value="1"/>
</dbReference>
<dbReference type="InterPro" id="IPR036390">
    <property type="entry name" value="WH_DNA-bd_sf"/>
</dbReference>
<dbReference type="InterPro" id="IPR036388">
    <property type="entry name" value="WH-like_DNA-bd_sf"/>
</dbReference>
<dbReference type="GO" id="GO:0003677">
    <property type="term" value="F:DNA binding"/>
    <property type="evidence" value="ECO:0007669"/>
    <property type="project" value="UniProtKB-KW"/>
</dbReference>
<dbReference type="PROSITE" id="PS51077">
    <property type="entry name" value="HTH_ICLR"/>
    <property type="match status" value="1"/>
</dbReference>
<evidence type="ECO:0000256" key="1">
    <source>
        <dbReference type="ARBA" id="ARBA00023015"/>
    </source>
</evidence>
<dbReference type="Proteomes" id="UP000062255">
    <property type="component" value="Chromosome"/>
</dbReference>
<dbReference type="InterPro" id="IPR014757">
    <property type="entry name" value="Tscrpt_reg_IclR_C"/>
</dbReference>
<dbReference type="OrthoDB" id="7274111at2"/>
<name>A0A0K0X8L4_MYCGD</name>
<dbReference type="Gene3D" id="1.10.10.10">
    <property type="entry name" value="Winged helix-like DNA-binding domain superfamily/Winged helix DNA-binding domain"/>
    <property type="match status" value="1"/>
</dbReference>